<feature type="transmembrane region" description="Helical" evidence="5">
    <location>
        <begin position="353"/>
        <end position="371"/>
    </location>
</feature>
<feature type="transmembrane region" description="Helical" evidence="5">
    <location>
        <begin position="383"/>
        <end position="405"/>
    </location>
</feature>
<keyword evidence="2 5" id="KW-0812">Transmembrane</keyword>
<evidence type="ECO:0000256" key="2">
    <source>
        <dbReference type="ARBA" id="ARBA00022692"/>
    </source>
</evidence>
<organism evidence="6 7">
    <name type="scientific">Trematosphaeria pertusa</name>
    <dbReference type="NCBI Taxonomy" id="390896"/>
    <lineage>
        <taxon>Eukaryota</taxon>
        <taxon>Fungi</taxon>
        <taxon>Dikarya</taxon>
        <taxon>Ascomycota</taxon>
        <taxon>Pezizomycotina</taxon>
        <taxon>Dothideomycetes</taxon>
        <taxon>Pleosporomycetidae</taxon>
        <taxon>Pleosporales</taxon>
        <taxon>Massarineae</taxon>
        <taxon>Trematosphaeriaceae</taxon>
        <taxon>Trematosphaeria</taxon>
    </lineage>
</organism>
<dbReference type="Pfam" id="PF01544">
    <property type="entry name" value="CorA"/>
    <property type="match status" value="1"/>
</dbReference>
<evidence type="ECO:0000313" key="7">
    <source>
        <dbReference type="Proteomes" id="UP000800094"/>
    </source>
</evidence>
<gene>
    <name evidence="6" type="ORF">BU26DRAFT_516312</name>
</gene>
<keyword evidence="3 5" id="KW-1133">Transmembrane helix</keyword>
<evidence type="ECO:0000256" key="1">
    <source>
        <dbReference type="ARBA" id="ARBA00004141"/>
    </source>
</evidence>
<dbReference type="GO" id="GO:0016020">
    <property type="term" value="C:membrane"/>
    <property type="evidence" value="ECO:0007669"/>
    <property type="project" value="UniProtKB-SubCell"/>
</dbReference>
<dbReference type="RefSeq" id="XP_033689078.1">
    <property type="nucleotide sequence ID" value="XM_033828298.1"/>
</dbReference>
<evidence type="ECO:0000256" key="5">
    <source>
        <dbReference type="SAM" id="Phobius"/>
    </source>
</evidence>
<dbReference type="GO" id="GO:0046873">
    <property type="term" value="F:metal ion transmembrane transporter activity"/>
    <property type="evidence" value="ECO:0007669"/>
    <property type="project" value="InterPro"/>
</dbReference>
<comment type="subcellular location">
    <subcellularLocation>
        <location evidence="1">Membrane</location>
        <topology evidence="1">Multi-pass membrane protein</topology>
    </subcellularLocation>
</comment>
<name>A0A6A6IUE4_9PLEO</name>
<dbReference type="Gene3D" id="1.20.58.340">
    <property type="entry name" value="Magnesium transport protein CorA, transmembrane region"/>
    <property type="match status" value="1"/>
</dbReference>
<dbReference type="SUPFAM" id="SSF144083">
    <property type="entry name" value="Magnesium transport protein CorA, transmembrane region"/>
    <property type="match status" value="1"/>
</dbReference>
<accession>A0A6A6IUE4</accession>
<proteinExistence type="predicted"/>
<dbReference type="OrthoDB" id="3793262at2759"/>
<sequence length="428" mass="48803">MDPHVWESALNRLSCTDKTHVLHLDSREAANDNILDEKQLLSKLSEFTNTAEDHQPAPFILITAKGDPIYDPNPLEISKNVLRSLVTSGLFLPQTITVFKETQSHFSHRIEYDMQSETPSAIHIFLRVPRLRKIINLVMRINLRTMSTIALLTSRLSSTLDDLRSRCLRQLDTLRAHPLHLLNFILEHRMRDLDDWVEDLWAYVGGLERRTGISNDWSGLERGGKESKLQGAEYAGLLQDLHTVSVELRLALATMKFAGDLGEGFKQLSRRLDETRKEASGEHMKKRVKVALEDQIEYNEVVVKTTRAKLGELLDRVQAQINVTYSLIAQKDSEQNIRIATLTAKDSQTMKTITILTLTFLPSTFLASLWSADIFTMDRGTSWRVYVGTTVALTMSVFALWWLYLWITKSRRPASADIVGEVEEKKEV</sequence>
<keyword evidence="7" id="KW-1185">Reference proteome</keyword>
<dbReference type="InterPro" id="IPR045863">
    <property type="entry name" value="CorA_TM1_TM2"/>
</dbReference>
<dbReference type="GeneID" id="54581628"/>
<dbReference type="EMBL" id="ML987191">
    <property type="protein sequence ID" value="KAF2254074.1"/>
    <property type="molecule type" value="Genomic_DNA"/>
</dbReference>
<evidence type="ECO:0000313" key="6">
    <source>
        <dbReference type="EMBL" id="KAF2254074.1"/>
    </source>
</evidence>
<reference evidence="6" key="1">
    <citation type="journal article" date="2020" name="Stud. Mycol.">
        <title>101 Dothideomycetes genomes: a test case for predicting lifestyles and emergence of pathogens.</title>
        <authorList>
            <person name="Haridas S."/>
            <person name="Albert R."/>
            <person name="Binder M."/>
            <person name="Bloem J."/>
            <person name="Labutti K."/>
            <person name="Salamov A."/>
            <person name="Andreopoulos B."/>
            <person name="Baker S."/>
            <person name="Barry K."/>
            <person name="Bills G."/>
            <person name="Bluhm B."/>
            <person name="Cannon C."/>
            <person name="Castanera R."/>
            <person name="Culley D."/>
            <person name="Daum C."/>
            <person name="Ezra D."/>
            <person name="Gonzalez J."/>
            <person name="Henrissat B."/>
            <person name="Kuo A."/>
            <person name="Liang C."/>
            <person name="Lipzen A."/>
            <person name="Lutzoni F."/>
            <person name="Magnuson J."/>
            <person name="Mondo S."/>
            <person name="Nolan M."/>
            <person name="Ohm R."/>
            <person name="Pangilinan J."/>
            <person name="Park H.-J."/>
            <person name="Ramirez L."/>
            <person name="Alfaro M."/>
            <person name="Sun H."/>
            <person name="Tritt A."/>
            <person name="Yoshinaga Y."/>
            <person name="Zwiers L.-H."/>
            <person name="Turgeon B."/>
            <person name="Goodwin S."/>
            <person name="Spatafora J."/>
            <person name="Crous P."/>
            <person name="Grigoriev I."/>
        </authorList>
    </citation>
    <scope>NUCLEOTIDE SEQUENCE</scope>
    <source>
        <strain evidence="6">CBS 122368</strain>
    </source>
</reference>
<keyword evidence="4 5" id="KW-0472">Membrane</keyword>
<evidence type="ECO:0000256" key="3">
    <source>
        <dbReference type="ARBA" id="ARBA00022989"/>
    </source>
</evidence>
<dbReference type="InterPro" id="IPR002523">
    <property type="entry name" value="MgTranspt_CorA/ZnTranspt_ZntB"/>
</dbReference>
<protein>
    <submittedName>
        <fullName evidence="6">Uncharacterized protein</fullName>
    </submittedName>
</protein>
<dbReference type="AlphaFoldDB" id="A0A6A6IUE4"/>
<evidence type="ECO:0000256" key="4">
    <source>
        <dbReference type="ARBA" id="ARBA00023136"/>
    </source>
</evidence>
<dbReference type="Proteomes" id="UP000800094">
    <property type="component" value="Unassembled WGS sequence"/>
</dbReference>